<accession>A0ABV2IGB7</accession>
<sequence>MTGKPWTETDIDRMAALYGDGMSYAEIADVMGCGRSAVAGIANRHRDRFRKRNSDDQYMARRMANEAERQRKAEERKAERAAEARRRAADLAEAEKAKALADADADRKAGDFAGLGIPGSAPVILSALGAYDCRLILTDVDDPPLADPPCCGRPVKDGKSFCAAHCALLYQPREKRAA</sequence>
<dbReference type="Gene3D" id="1.10.10.60">
    <property type="entry name" value="Homeodomain-like"/>
    <property type="match status" value="1"/>
</dbReference>
<feature type="region of interest" description="Disordered" evidence="1">
    <location>
        <begin position="50"/>
        <end position="87"/>
    </location>
</feature>
<name>A0ABV2IGB7_9HYPH</name>
<dbReference type="RefSeq" id="WP_354435636.1">
    <property type="nucleotide sequence ID" value="NZ_JBEPLY010000017.1"/>
</dbReference>
<proteinExistence type="predicted"/>
<dbReference type="SUPFAM" id="SSF88659">
    <property type="entry name" value="Sigma3 and sigma4 domains of RNA polymerase sigma factors"/>
    <property type="match status" value="1"/>
</dbReference>
<reference evidence="2 3" key="1">
    <citation type="submission" date="2024-06" db="EMBL/GenBank/DDBJ databases">
        <title>Genomic Encyclopedia of Type Strains, Phase IV (KMG-IV): sequencing the most valuable type-strain genomes for metagenomic binning, comparative biology and taxonomic classification.</title>
        <authorList>
            <person name="Goeker M."/>
        </authorList>
    </citation>
    <scope>NUCLEOTIDE SEQUENCE [LARGE SCALE GENOMIC DNA]</scope>
    <source>
        <strain evidence="2 3">DSM 28102</strain>
    </source>
</reference>
<dbReference type="EMBL" id="JBEPLY010000017">
    <property type="protein sequence ID" value="MET3601831.1"/>
    <property type="molecule type" value="Genomic_DNA"/>
</dbReference>
<dbReference type="InterPro" id="IPR011681">
    <property type="entry name" value="GcrA"/>
</dbReference>
<comment type="caution">
    <text evidence="2">The sequence shown here is derived from an EMBL/GenBank/DDBJ whole genome shotgun (WGS) entry which is preliminary data.</text>
</comment>
<feature type="compositionally biased region" description="Basic and acidic residues" evidence="1">
    <location>
        <begin position="52"/>
        <end position="87"/>
    </location>
</feature>
<dbReference type="Pfam" id="PF07750">
    <property type="entry name" value="GcrA"/>
    <property type="match status" value="1"/>
</dbReference>
<evidence type="ECO:0000313" key="3">
    <source>
        <dbReference type="Proteomes" id="UP001549164"/>
    </source>
</evidence>
<dbReference type="InterPro" id="IPR013324">
    <property type="entry name" value="RNA_pol_sigma_r3/r4-like"/>
</dbReference>
<gene>
    <name evidence="2" type="ORF">ABID12_003794</name>
</gene>
<organism evidence="2 3">
    <name type="scientific">Martelella mangrovi</name>
    <dbReference type="NCBI Taxonomy" id="1397477"/>
    <lineage>
        <taxon>Bacteria</taxon>
        <taxon>Pseudomonadati</taxon>
        <taxon>Pseudomonadota</taxon>
        <taxon>Alphaproteobacteria</taxon>
        <taxon>Hyphomicrobiales</taxon>
        <taxon>Aurantimonadaceae</taxon>
        <taxon>Martelella</taxon>
    </lineage>
</organism>
<evidence type="ECO:0000256" key="1">
    <source>
        <dbReference type="SAM" id="MobiDB-lite"/>
    </source>
</evidence>
<protein>
    <submittedName>
        <fullName evidence="2">GcrA cell cycle regulator</fullName>
    </submittedName>
</protein>
<dbReference type="Proteomes" id="UP001549164">
    <property type="component" value="Unassembled WGS sequence"/>
</dbReference>
<keyword evidence="3" id="KW-1185">Reference proteome</keyword>
<evidence type="ECO:0000313" key="2">
    <source>
        <dbReference type="EMBL" id="MET3601831.1"/>
    </source>
</evidence>